<dbReference type="AlphaFoldDB" id="A0A517TXD1"/>
<dbReference type="RefSeq" id="WP_145432532.1">
    <property type="nucleotide sequence ID" value="NZ_CP036339.1"/>
</dbReference>
<dbReference type="CDD" id="cd08577">
    <property type="entry name" value="PI-PLCc_GDPD_SF_unchar3"/>
    <property type="match status" value="1"/>
</dbReference>
<dbReference type="OrthoDB" id="9794455at2"/>
<dbReference type="PANTHER" id="PTHR31571">
    <property type="entry name" value="ALTERED INHERITANCE OF MITOCHONDRIA PROTEIN 6"/>
    <property type="match status" value="1"/>
</dbReference>
<proteinExistence type="predicted"/>
<feature type="chain" id="PRO_5022092090" description="Altered inheritance of mitochondria protein 6" evidence="2">
    <location>
        <begin position="21"/>
        <end position="263"/>
    </location>
</feature>
<dbReference type="InterPro" id="IPR017946">
    <property type="entry name" value="PLC-like_Pdiesterase_TIM-brl"/>
</dbReference>
<dbReference type="SUPFAM" id="SSF51695">
    <property type="entry name" value="PLC-like phosphodiesterases"/>
    <property type="match status" value="1"/>
</dbReference>
<dbReference type="GO" id="GO:0008081">
    <property type="term" value="F:phosphoric diester hydrolase activity"/>
    <property type="evidence" value="ECO:0007669"/>
    <property type="project" value="InterPro"/>
</dbReference>
<evidence type="ECO:0000313" key="3">
    <source>
        <dbReference type="EMBL" id="QDT73029.1"/>
    </source>
</evidence>
<dbReference type="KEGG" id="llh:I41_22180"/>
<accession>A0A517TXD1</accession>
<dbReference type="PANTHER" id="PTHR31571:SF1">
    <property type="entry name" value="ALTERED INHERITANCE OF MITOCHONDRIA PROTEIN 6"/>
    <property type="match status" value="1"/>
</dbReference>
<dbReference type="GO" id="GO:0006629">
    <property type="term" value="P:lipid metabolic process"/>
    <property type="evidence" value="ECO:0007669"/>
    <property type="project" value="InterPro"/>
</dbReference>
<keyword evidence="2" id="KW-0732">Signal</keyword>
<gene>
    <name evidence="3" type="ORF">I41_22180</name>
</gene>
<organism evidence="3 4">
    <name type="scientific">Lacipirellula limnantheis</name>
    <dbReference type="NCBI Taxonomy" id="2528024"/>
    <lineage>
        <taxon>Bacteria</taxon>
        <taxon>Pseudomonadati</taxon>
        <taxon>Planctomycetota</taxon>
        <taxon>Planctomycetia</taxon>
        <taxon>Pirellulales</taxon>
        <taxon>Lacipirellulaceae</taxon>
        <taxon>Lacipirellula</taxon>
    </lineage>
</organism>
<dbReference type="Proteomes" id="UP000317909">
    <property type="component" value="Chromosome"/>
</dbReference>
<evidence type="ECO:0000313" key="4">
    <source>
        <dbReference type="Proteomes" id="UP000317909"/>
    </source>
</evidence>
<dbReference type="Gene3D" id="3.20.20.190">
    <property type="entry name" value="Phosphatidylinositol (PI) phosphodiesterase"/>
    <property type="match status" value="1"/>
</dbReference>
<dbReference type="InterPro" id="IPR039559">
    <property type="entry name" value="AIM6_PI-PLC-like_dom"/>
</dbReference>
<evidence type="ECO:0000256" key="1">
    <source>
        <dbReference type="ARBA" id="ARBA00014286"/>
    </source>
</evidence>
<dbReference type="InterPro" id="IPR051236">
    <property type="entry name" value="HAT_RTT109-like"/>
</dbReference>
<protein>
    <recommendedName>
        <fullName evidence="1">Altered inheritance of mitochondria protein 6</fullName>
    </recommendedName>
</protein>
<dbReference type="EMBL" id="CP036339">
    <property type="protein sequence ID" value="QDT73029.1"/>
    <property type="molecule type" value="Genomic_DNA"/>
</dbReference>
<reference evidence="3 4" key="1">
    <citation type="submission" date="2019-02" db="EMBL/GenBank/DDBJ databases">
        <title>Deep-cultivation of Planctomycetes and their phenomic and genomic characterization uncovers novel biology.</title>
        <authorList>
            <person name="Wiegand S."/>
            <person name="Jogler M."/>
            <person name="Boedeker C."/>
            <person name="Pinto D."/>
            <person name="Vollmers J."/>
            <person name="Rivas-Marin E."/>
            <person name="Kohn T."/>
            <person name="Peeters S.H."/>
            <person name="Heuer A."/>
            <person name="Rast P."/>
            <person name="Oberbeckmann S."/>
            <person name="Bunk B."/>
            <person name="Jeske O."/>
            <person name="Meyerdierks A."/>
            <person name="Storesund J.E."/>
            <person name="Kallscheuer N."/>
            <person name="Luecker S."/>
            <person name="Lage O.M."/>
            <person name="Pohl T."/>
            <person name="Merkel B.J."/>
            <person name="Hornburger P."/>
            <person name="Mueller R.-W."/>
            <person name="Bruemmer F."/>
            <person name="Labrenz M."/>
            <person name="Spormann A.M."/>
            <person name="Op den Camp H."/>
            <person name="Overmann J."/>
            <person name="Amann R."/>
            <person name="Jetten M.S.M."/>
            <person name="Mascher T."/>
            <person name="Medema M.H."/>
            <person name="Devos D.P."/>
            <person name="Kaster A.-K."/>
            <person name="Ovreas L."/>
            <person name="Rohde M."/>
            <person name="Galperin M.Y."/>
            <person name="Jogler C."/>
        </authorList>
    </citation>
    <scope>NUCLEOTIDE SEQUENCE [LARGE SCALE GENOMIC DNA]</scope>
    <source>
        <strain evidence="3 4">I41</strain>
    </source>
</reference>
<evidence type="ECO:0000256" key="2">
    <source>
        <dbReference type="SAM" id="SignalP"/>
    </source>
</evidence>
<feature type="signal peptide" evidence="2">
    <location>
        <begin position="1"/>
        <end position="20"/>
    </location>
</feature>
<sequence precursor="true">MSKLIPLLLVCFAVASAAQAEAPAKPLPQAHSHNDYEHERPLFDALDRGFCNIEADVHLVDGELLVGHDPEDVNPERTLQALYLAPLQKLIAERDGQIFPNGQRLTLLVDFKTDGPATYEALAKALKPYSAILSGLHDGQWRPRQVDVIISGNRPIDLIANDRQRLAAVDGRLSDLENGPPSDLMPLISDNWTSHFLWRGDGPFPAPQRSRLERLAKQAHDQDRRLRFWGAPDSPEFWQELQAAGVDAIGTDDLALLQQHLNK</sequence>
<keyword evidence="4" id="KW-1185">Reference proteome</keyword>
<name>A0A517TXD1_9BACT</name>